<feature type="non-terminal residue" evidence="2">
    <location>
        <position position="1"/>
    </location>
</feature>
<proteinExistence type="predicted"/>
<dbReference type="AlphaFoldDB" id="A0A6J4V8Q7"/>
<accession>A0A6J4V8Q7</accession>
<feature type="compositionally biased region" description="Low complexity" evidence="1">
    <location>
        <begin position="230"/>
        <end position="246"/>
    </location>
</feature>
<feature type="compositionally biased region" description="Basic and acidic residues" evidence="1">
    <location>
        <begin position="138"/>
        <end position="149"/>
    </location>
</feature>
<feature type="compositionally biased region" description="Basic and acidic residues" evidence="1">
    <location>
        <begin position="53"/>
        <end position="63"/>
    </location>
</feature>
<reference evidence="2" key="1">
    <citation type="submission" date="2020-02" db="EMBL/GenBank/DDBJ databases">
        <authorList>
            <person name="Meier V. D."/>
        </authorList>
    </citation>
    <scope>NUCLEOTIDE SEQUENCE</scope>
    <source>
        <strain evidence="2">AVDCRST_MAG49</strain>
    </source>
</reference>
<feature type="non-terminal residue" evidence="2">
    <location>
        <position position="280"/>
    </location>
</feature>
<evidence type="ECO:0000256" key="1">
    <source>
        <dbReference type="SAM" id="MobiDB-lite"/>
    </source>
</evidence>
<organism evidence="2">
    <name type="scientific">uncultured Thermomicrobiales bacterium</name>
    <dbReference type="NCBI Taxonomy" id="1645740"/>
    <lineage>
        <taxon>Bacteria</taxon>
        <taxon>Pseudomonadati</taxon>
        <taxon>Thermomicrobiota</taxon>
        <taxon>Thermomicrobia</taxon>
        <taxon>Thermomicrobiales</taxon>
        <taxon>environmental samples</taxon>
    </lineage>
</organism>
<evidence type="ECO:0000313" key="2">
    <source>
        <dbReference type="EMBL" id="CAA9570223.1"/>
    </source>
</evidence>
<feature type="compositionally biased region" description="Basic residues" evidence="1">
    <location>
        <begin position="99"/>
        <end position="132"/>
    </location>
</feature>
<feature type="compositionally biased region" description="Basic residues" evidence="1">
    <location>
        <begin position="184"/>
        <end position="200"/>
    </location>
</feature>
<sequence>ARPITRPAARHAIRRTAVGACGQRRNDRRAHPQGARRDHRGGRIGRRRRAQHRPGDRLRRDDPADGSTAWTARGTRRRSAAGRQGASGADRGAAPRLAGTRHPRRAGARCRGRRRDRRRRPGRPGGRRRRQRLGLAAPRRDRPARDRPPVRGAGTALPRARPGGPAVAGGAGDAGDRRLPAAGHPRRGRGGPGRRLRRGAGHAAREGPDRGGGAAPVGRQPDPVRDHSRLPAPLRAALAGRPALPGHGRRPRRPGRPDRRRGVGGRVAAGRASFATRVNL</sequence>
<name>A0A6J4V8Q7_9BACT</name>
<dbReference type="EMBL" id="CADCWG010000244">
    <property type="protein sequence ID" value="CAA9570223.1"/>
    <property type="molecule type" value="Genomic_DNA"/>
</dbReference>
<feature type="compositionally biased region" description="Low complexity" evidence="1">
    <location>
        <begin position="150"/>
        <end position="165"/>
    </location>
</feature>
<gene>
    <name evidence="2" type="ORF">AVDCRST_MAG49-3528</name>
</gene>
<protein>
    <submittedName>
        <fullName evidence="2">Segregation and condensation protein B</fullName>
    </submittedName>
</protein>
<feature type="region of interest" description="Disordered" evidence="1">
    <location>
        <begin position="1"/>
        <end position="280"/>
    </location>
</feature>
<feature type="compositionally biased region" description="Basic residues" evidence="1">
    <location>
        <begin position="37"/>
        <end position="52"/>
    </location>
</feature>
<feature type="compositionally biased region" description="Low complexity" evidence="1">
    <location>
        <begin position="81"/>
        <end position="94"/>
    </location>
</feature>